<protein>
    <submittedName>
        <fullName evidence="2">Uncharacterized protein</fullName>
    </submittedName>
</protein>
<accession>A0A7J6WQ22</accession>
<keyword evidence="1" id="KW-0732">Signal</keyword>
<sequence>MVARAYRSVVGLLGFLLDITYQTFSCSDLPHSISVGMIIIFMSRNPSHINSGDKLYKFTYAFHKLIFDHLFCYSYFVVPNKGLL</sequence>
<proteinExistence type="predicted"/>
<evidence type="ECO:0000313" key="2">
    <source>
        <dbReference type="EMBL" id="KAF5199063.1"/>
    </source>
</evidence>
<dbReference type="AlphaFoldDB" id="A0A7J6WQ22"/>
<comment type="caution">
    <text evidence="2">The sequence shown here is derived from an EMBL/GenBank/DDBJ whole genome shotgun (WGS) entry which is preliminary data.</text>
</comment>
<feature type="signal peptide" evidence="1">
    <location>
        <begin position="1"/>
        <end position="25"/>
    </location>
</feature>
<feature type="chain" id="PRO_5029792009" evidence="1">
    <location>
        <begin position="26"/>
        <end position="84"/>
    </location>
</feature>
<organism evidence="2 3">
    <name type="scientific">Thalictrum thalictroides</name>
    <name type="common">Rue-anemone</name>
    <name type="synonym">Anemone thalictroides</name>
    <dbReference type="NCBI Taxonomy" id="46969"/>
    <lineage>
        <taxon>Eukaryota</taxon>
        <taxon>Viridiplantae</taxon>
        <taxon>Streptophyta</taxon>
        <taxon>Embryophyta</taxon>
        <taxon>Tracheophyta</taxon>
        <taxon>Spermatophyta</taxon>
        <taxon>Magnoliopsida</taxon>
        <taxon>Ranunculales</taxon>
        <taxon>Ranunculaceae</taxon>
        <taxon>Thalictroideae</taxon>
        <taxon>Thalictrum</taxon>
    </lineage>
</organism>
<evidence type="ECO:0000256" key="1">
    <source>
        <dbReference type="SAM" id="SignalP"/>
    </source>
</evidence>
<reference evidence="2 3" key="1">
    <citation type="submission" date="2020-06" db="EMBL/GenBank/DDBJ databases">
        <title>Transcriptomic and genomic resources for Thalictrum thalictroides and T. hernandezii: Facilitating candidate gene discovery in an emerging model plant lineage.</title>
        <authorList>
            <person name="Arias T."/>
            <person name="Riano-Pachon D.M."/>
            <person name="Di Stilio V.S."/>
        </authorList>
    </citation>
    <scope>NUCLEOTIDE SEQUENCE [LARGE SCALE GENOMIC DNA]</scope>
    <source>
        <strain evidence="3">cv. WT478/WT964</strain>
        <tissue evidence="2">Leaves</tissue>
    </source>
</reference>
<keyword evidence="3" id="KW-1185">Reference proteome</keyword>
<evidence type="ECO:0000313" key="3">
    <source>
        <dbReference type="Proteomes" id="UP000554482"/>
    </source>
</evidence>
<dbReference type="EMBL" id="JABWDY010012496">
    <property type="protein sequence ID" value="KAF5199063.1"/>
    <property type="molecule type" value="Genomic_DNA"/>
</dbReference>
<gene>
    <name evidence="2" type="ORF">FRX31_011352</name>
</gene>
<name>A0A7J6WQ22_THATH</name>
<dbReference type="Proteomes" id="UP000554482">
    <property type="component" value="Unassembled WGS sequence"/>
</dbReference>